<dbReference type="GO" id="GO:0071111">
    <property type="term" value="F:cyclic-guanylate-specific phosphodiesterase activity"/>
    <property type="evidence" value="ECO:0007669"/>
    <property type="project" value="InterPro"/>
</dbReference>
<dbReference type="RefSeq" id="WP_175274972.1">
    <property type="nucleotide sequence ID" value="NZ_CP054836.1"/>
</dbReference>
<feature type="transmembrane region" description="Helical" evidence="1">
    <location>
        <begin position="157"/>
        <end position="178"/>
    </location>
</feature>
<keyword evidence="1" id="KW-1133">Transmembrane helix</keyword>
<evidence type="ECO:0000259" key="2">
    <source>
        <dbReference type="PROSITE" id="PS50883"/>
    </source>
</evidence>
<feature type="transmembrane region" description="Helical" evidence="1">
    <location>
        <begin position="75"/>
        <end position="96"/>
    </location>
</feature>
<dbReference type="CDD" id="cd01949">
    <property type="entry name" value="GGDEF"/>
    <property type="match status" value="1"/>
</dbReference>
<accession>A0A6N1V7Y6</accession>
<dbReference type="PROSITE" id="PS50887">
    <property type="entry name" value="GGDEF"/>
    <property type="match status" value="1"/>
</dbReference>
<dbReference type="SUPFAM" id="SSF141868">
    <property type="entry name" value="EAL domain-like"/>
    <property type="match status" value="1"/>
</dbReference>
<dbReference type="InterPro" id="IPR043128">
    <property type="entry name" value="Rev_trsase/Diguanyl_cyclase"/>
</dbReference>
<feature type="transmembrane region" description="Helical" evidence="1">
    <location>
        <begin position="46"/>
        <end position="69"/>
    </location>
</feature>
<dbReference type="Pfam" id="PF00990">
    <property type="entry name" value="GGDEF"/>
    <property type="match status" value="1"/>
</dbReference>
<dbReference type="InterPro" id="IPR035919">
    <property type="entry name" value="EAL_sf"/>
</dbReference>
<evidence type="ECO:0000313" key="4">
    <source>
        <dbReference type="EMBL" id="QKV17076.1"/>
    </source>
</evidence>
<dbReference type="CDD" id="cd01948">
    <property type="entry name" value="EAL"/>
    <property type="match status" value="1"/>
</dbReference>
<dbReference type="InterPro" id="IPR001633">
    <property type="entry name" value="EAL_dom"/>
</dbReference>
<dbReference type="NCBIfam" id="TIGR00254">
    <property type="entry name" value="GGDEF"/>
    <property type="match status" value="1"/>
</dbReference>
<sequence>MTAVPPPDTDFARRVGAAIGQPWWKPVDPVLRDMLFDRESAGNRRIVRWGIWAAVLSHIAFSLLDVLLIPDVAPLAVASRIGTGALFLAILEICLVRRVSRSVLHLAAASAIVAGGVAWILAAIGTTHQANLSYYIVCGTIFILGSNLFFNFKLHVSAIASAIIAVTYGTVIMRGLVAPPGGKLALMVFFASSLALSLYLSWRLALERYHAFLHSQQAHIQEKAAIEYGEKLHEIANTDHLTGLWNRRAIAREFQEMRRARAADGRRIGVILADVDYFKKYNDRLGHQAGDDCLTRLADVFTRTAEANGAVVGRHGGEEFVFLCEVNDTDELARVAADLCHAVKSLGIEHPDRGDGLHVITISAGASLSRRDQGMDLDALLQEADRALYTSKFSGRATWTIFDPEAADDDMSGQNLVDLLKTARTEDLVSTAYQPIRDLPSGRTVGYETLMRLHDFDGSLISPQVFIPEAERSGAIVELGYWAIERAIRDMKRLDPQATVSVNVSGVQLRAPGFPLRVTEIVSREGMPASQLALEITEGMDIFLEPQALKAVEELRSFGLQIWLDDFGTGYAGLACLREYEFDLIKIDKGFLQDSQSEVGLLMLEDMIGLVHHRGIRVLVEGVETANQLRILENLGVDLVQGYLVGRPASVEKHLSRAHETDALAPRRA</sequence>
<dbReference type="Pfam" id="PF00563">
    <property type="entry name" value="EAL"/>
    <property type="match status" value="1"/>
</dbReference>
<proteinExistence type="predicted"/>
<dbReference type="EMBL" id="CP054836">
    <property type="protein sequence ID" value="QKV17076.1"/>
    <property type="molecule type" value="Genomic_DNA"/>
</dbReference>
<feature type="domain" description="GGDEF" evidence="3">
    <location>
        <begin position="266"/>
        <end position="404"/>
    </location>
</feature>
<dbReference type="InterPro" id="IPR000160">
    <property type="entry name" value="GGDEF_dom"/>
</dbReference>
<reference evidence="4 5" key="1">
    <citation type="submission" date="2020-06" db="EMBL/GenBank/DDBJ databases">
        <title>Oricola thermophila sp. nov. isolated from a tidal sediments.</title>
        <authorList>
            <person name="Kwon K.K."/>
            <person name="Yang S.-H."/>
            <person name="Park M.-J."/>
        </authorList>
    </citation>
    <scope>NUCLEOTIDE SEQUENCE [LARGE SCALE GENOMIC DNA]</scope>
    <source>
        <strain evidence="4 5">MEBiC13590</strain>
    </source>
</reference>
<feature type="transmembrane region" description="Helical" evidence="1">
    <location>
        <begin position="184"/>
        <end position="202"/>
    </location>
</feature>
<feature type="transmembrane region" description="Helical" evidence="1">
    <location>
        <begin position="103"/>
        <end position="126"/>
    </location>
</feature>
<dbReference type="SMART" id="SM00052">
    <property type="entry name" value="EAL"/>
    <property type="match status" value="1"/>
</dbReference>
<dbReference type="PANTHER" id="PTHR33121">
    <property type="entry name" value="CYCLIC DI-GMP PHOSPHODIESTERASE PDEF"/>
    <property type="match status" value="1"/>
</dbReference>
<feature type="domain" description="EAL" evidence="2">
    <location>
        <begin position="413"/>
        <end position="662"/>
    </location>
</feature>
<evidence type="ECO:0000313" key="5">
    <source>
        <dbReference type="Proteomes" id="UP000509367"/>
    </source>
</evidence>
<keyword evidence="5" id="KW-1185">Reference proteome</keyword>
<gene>
    <name evidence="4" type="ORF">HTY61_00635</name>
</gene>
<dbReference type="InterPro" id="IPR029787">
    <property type="entry name" value="Nucleotide_cyclase"/>
</dbReference>
<dbReference type="Proteomes" id="UP000509367">
    <property type="component" value="Chromosome"/>
</dbReference>
<dbReference type="Gene3D" id="3.30.70.270">
    <property type="match status" value="1"/>
</dbReference>
<dbReference type="SMART" id="SM00267">
    <property type="entry name" value="GGDEF"/>
    <property type="match status" value="1"/>
</dbReference>
<name>A0A6N1V7Y6_9HYPH</name>
<organism evidence="4 5">
    <name type="scientific">Oricola thermophila</name>
    <dbReference type="NCBI Taxonomy" id="2742145"/>
    <lineage>
        <taxon>Bacteria</taxon>
        <taxon>Pseudomonadati</taxon>
        <taxon>Pseudomonadota</taxon>
        <taxon>Alphaproteobacteria</taxon>
        <taxon>Hyphomicrobiales</taxon>
        <taxon>Ahrensiaceae</taxon>
        <taxon>Oricola</taxon>
    </lineage>
</organism>
<dbReference type="AlphaFoldDB" id="A0A6N1V7Y6"/>
<evidence type="ECO:0000256" key="1">
    <source>
        <dbReference type="SAM" id="Phobius"/>
    </source>
</evidence>
<keyword evidence="1" id="KW-0812">Transmembrane</keyword>
<dbReference type="SUPFAM" id="SSF55073">
    <property type="entry name" value="Nucleotide cyclase"/>
    <property type="match status" value="1"/>
</dbReference>
<keyword evidence="1" id="KW-0472">Membrane</keyword>
<evidence type="ECO:0000259" key="3">
    <source>
        <dbReference type="PROSITE" id="PS50887"/>
    </source>
</evidence>
<dbReference type="PANTHER" id="PTHR33121:SF70">
    <property type="entry name" value="SIGNALING PROTEIN YKOW"/>
    <property type="match status" value="1"/>
</dbReference>
<dbReference type="Gene3D" id="3.20.20.450">
    <property type="entry name" value="EAL domain"/>
    <property type="match status" value="1"/>
</dbReference>
<dbReference type="KEGG" id="orm:HTY61_00635"/>
<dbReference type="PROSITE" id="PS50883">
    <property type="entry name" value="EAL"/>
    <property type="match status" value="1"/>
</dbReference>
<protein>
    <submittedName>
        <fullName evidence="4">Bifunctional diguanylate cyclase/phosphodiesterase</fullName>
    </submittedName>
</protein>
<dbReference type="InterPro" id="IPR050706">
    <property type="entry name" value="Cyclic-di-GMP_PDE-like"/>
</dbReference>